<reference evidence="1 2" key="1">
    <citation type="submission" date="2019-02" db="EMBL/GenBank/DDBJ databases">
        <title>Deep-cultivation of Planctomycetes and their phenomic and genomic characterization uncovers novel biology.</title>
        <authorList>
            <person name="Wiegand S."/>
            <person name="Jogler M."/>
            <person name="Boedeker C."/>
            <person name="Pinto D."/>
            <person name="Vollmers J."/>
            <person name="Rivas-Marin E."/>
            <person name="Kohn T."/>
            <person name="Peeters S.H."/>
            <person name="Heuer A."/>
            <person name="Rast P."/>
            <person name="Oberbeckmann S."/>
            <person name="Bunk B."/>
            <person name="Jeske O."/>
            <person name="Meyerdierks A."/>
            <person name="Storesund J.E."/>
            <person name="Kallscheuer N."/>
            <person name="Luecker S."/>
            <person name="Lage O.M."/>
            <person name="Pohl T."/>
            <person name="Merkel B.J."/>
            <person name="Hornburger P."/>
            <person name="Mueller R.-W."/>
            <person name="Bruemmer F."/>
            <person name="Labrenz M."/>
            <person name="Spormann A.M."/>
            <person name="Op den Camp H."/>
            <person name="Overmann J."/>
            <person name="Amann R."/>
            <person name="Jetten M.S.M."/>
            <person name="Mascher T."/>
            <person name="Medema M.H."/>
            <person name="Devos D.P."/>
            <person name="Kaster A.-K."/>
            <person name="Ovreas L."/>
            <person name="Rohde M."/>
            <person name="Galperin M.Y."/>
            <person name="Jogler C."/>
        </authorList>
    </citation>
    <scope>NUCLEOTIDE SEQUENCE [LARGE SCALE GENOMIC DNA]</scope>
    <source>
        <strain evidence="1 2">Pan181</strain>
    </source>
</reference>
<dbReference type="KEGG" id="amuc:Pan181_26730"/>
<evidence type="ECO:0000313" key="2">
    <source>
        <dbReference type="Proteomes" id="UP000315750"/>
    </source>
</evidence>
<dbReference type="AlphaFoldDB" id="A0A518AP18"/>
<organism evidence="1 2">
    <name type="scientific">Aeoliella mucimassa</name>
    <dbReference type="NCBI Taxonomy" id="2527972"/>
    <lineage>
        <taxon>Bacteria</taxon>
        <taxon>Pseudomonadati</taxon>
        <taxon>Planctomycetota</taxon>
        <taxon>Planctomycetia</taxon>
        <taxon>Pirellulales</taxon>
        <taxon>Lacipirellulaceae</taxon>
        <taxon>Aeoliella</taxon>
    </lineage>
</organism>
<accession>A0A518AP18</accession>
<dbReference type="Proteomes" id="UP000315750">
    <property type="component" value="Chromosome"/>
</dbReference>
<name>A0A518AP18_9BACT</name>
<sequence length="81" mass="8888">MPNSTYFVQECSTCGRKLQVRIEYLGKNVVCQHCGAKFAAVDHSTGDLHDDTSMSVLQRADELIRQSGICLARAAENQTIG</sequence>
<proteinExistence type="predicted"/>
<dbReference type="OrthoDB" id="290564at2"/>
<dbReference type="EMBL" id="CP036278">
    <property type="protein sequence ID" value="QDU56464.1"/>
    <property type="molecule type" value="Genomic_DNA"/>
</dbReference>
<evidence type="ECO:0000313" key="1">
    <source>
        <dbReference type="EMBL" id="QDU56464.1"/>
    </source>
</evidence>
<gene>
    <name evidence="1" type="ORF">Pan181_26730</name>
</gene>
<dbReference type="RefSeq" id="WP_145247207.1">
    <property type="nucleotide sequence ID" value="NZ_CP036278.1"/>
</dbReference>
<keyword evidence="2" id="KW-1185">Reference proteome</keyword>
<protein>
    <submittedName>
        <fullName evidence="1">Uncharacterized protein</fullName>
    </submittedName>
</protein>